<dbReference type="GO" id="GO:0005975">
    <property type="term" value="P:carbohydrate metabolic process"/>
    <property type="evidence" value="ECO:0007669"/>
    <property type="project" value="InterPro"/>
</dbReference>
<reference evidence="1 2" key="1">
    <citation type="submission" date="2016-08" db="EMBL/GenBank/DDBJ databases">
        <authorList>
            <person name="Seilhamer J.J."/>
        </authorList>
    </citation>
    <scope>NUCLEOTIDE SEQUENCE [LARGE SCALE GENOMIC DNA]</scope>
    <source>
        <strain evidence="1 2">A37T2</strain>
    </source>
</reference>
<proteinExistence type="predicted"/>
<keyword evidence="2" id="KW-1185">Reference proteome</keyword>
<dbReference type="Gene3D" id="1.50.10.10">
    <property type="match status" value="1"/>
</dbReference>
<evidence type="ECO:0000313" key="1">
    <source>
        <dbReference type="EMBL" id="SCC25887.1"/>
    </source>
</evidence>
<dbReference type="RefSeq" id="WP_089711264.1">
    <property type="nucleotide sequence ID" value="NZ_FMAR01000005.1"/>
</dbReference>
<evidence type="ECO:0000313" key="2">
    <source>
        <dbReference type="Proteomes" id="UP000242818"/>
    </source>
</evidence>
<protein>
    <recommendedName>
        <fullName evidence="3">Glycosyl hydrolase family 65, N-terminal domain</fullName>
    </recommendedName>
</protein>
<dbReference type="OrthoDB" id="127395at2"/>
<dbReference type="EMBL" id="FMAR01000005">
    <property type="protein sequence ID" value="SCC25887.1"/>
    <property type="molecule type" value="Genomic_DNA"/>
</dbReference>
<gene>
    <name evidence="1" type="ORF">GA0116948_10551</name>
</gene>
<dbReference type="InterPro" id="IPR008928">
    <property type="entry name" value="6-hairpin_glycosidase_sf"/>
</dbReference>
<dbReference type="InterPro" id="IPR012341">
    <property type="entry name" value="6hp_glycosidase-like_sf"/>
</dbReference>
<organism evidence="1 2">
    <name type="scientific">Chitinophaga costaii</name>
    <dbReference type="NCBI Taxonomy" id="1335309"/>
    <lineage>
        <taxon>Bacteria</taxon>
        <taxon>Pseudomonadati</taxon>
        <taxon>Bacteroidota</taxon>
        <taxon>Chitinophagia</taxon>
        <taxon>Chitinophagales</taxon>
        <taxon>Chitinophagaceae</taxon>
        <taxon>Chitinophaga</taxon>
    </lineage>
</organism>
<dbReference type="AlphaFoldDB" id="A0A1C4D3K0"/>
<dbReference type="STRING" id="1335309.GA0116948_10551"/>
<dbReference type="Proteomes" id="UP000242818">
    <property type="component" value="Unassembled WGS sequence"/>
</dbReference>
<sequence length="709" mass="80589">MRKCALIFLFLFLITKYGYAQKIDRKSVIKRHDIYQNSCDTLSAITIGNGGFAFTADVTGLQTFYKAYAHGVPLGTQSDWGWHSFPNTKDLTIAQTYKYYPLYGKKDVSYSVQSNEASAAVEYFRVNPHRLQLGNVGFVFLMKNGDTATLKDIKDIKQHLDIYKGLLESQFTVEGVPVNVVTVANQEADGISFTVASPLIKLHRLFVRVAFPYPTGNFEDMGDYFPPTASQQSAFYGNTHSGGTFKHSLDTTRYYVNAHWNQDVVMDSSSNFYYIRPRNIGKSNRFEVNLVFSPTEINNKELFDKVKDHNIMAWKRFWESGGAIDFTGSTDKRAFELERRIILSQYLTKVQCAGIYPPQETGLTYNSWYGKPHLEMYWWHAAHFAFWGRPQLLEKSFDWFITVAGKAKAIASRQGFDGVRWQKMTSPQGDESPASVGNFLIWQQPHFIYLAELLYRTMPQKAAMLSKYGTLVAATADFMASFVVYDTATHHYNLGKGLIPAQECFNPFDTYNPPYELAYWSWALKVAQEWRVRSGLPRKQAWDDVINHLSPLPQQDGLYLAAGNATDSYSDASHYTKDHPAVLAALATIPVANGLDTAIMHHTFDTINKVWHWETTWGWDYPLMAMTATRLQLKDQAVDMLMRHVQKNTYLPNGNNYQDNTLRIYLPGNGGLLSAIALMCAGYDGCPVKTPGFNNQTWRVKWEGLNPMP</sequence>
<evidence type="ECO:0008006" key="3">
    <source>
        <dbReference type="Google" id="ProtNLM"/>
    </source>
</evidence>
<accession>A0A1C4D3K0</accession>
<name>A0A1C4D3K0_9BACT</name>
<dbReference type="SUPFAM" id="SSF48208">
    <property type="entry name" value="Six-hairpin glycosidases"/>
    <property type="match status" value="1"/>
</dbReference>